<dbReference type="AlphaFoldDB" id="A0AAD5LBB9"/>
<protein>
    <submittedName>
        <fullName evidence="1">Uncharacterized protein</fullName>
    </submittedName>
</protein>
<comment type="caution">
    <text evidence="1">The sequence shown here is derived from an EMBL/GenBank/DDBJ whole genome shotgun (WGS) entry which is preliminary data.</text>
</comment>
<evidence type="ECO:0000313" key="1">
    <source>
        <dbReference type="EMBL" id="KAI9554523.1"/>
    </source>
</evidence>
<proteinExistence type="predicted"/>
<sequence>MSLVDVKSQECRRERNKNLVLICHNCRIWLALTVRRPAKGEIAVSRLVLCMCILPYVVPYPHRLQFGITSSSLL</sequence>
<evidence type="ECO:0000313" key="2">
    <source>
        <dbReference type="Proteomes" id="UP000820818"/>
    </source>
</evidence>
<dbReference type="EMBL" id="WJBH02000008">
    <property type="protein sequence ID" value="KAI9554523.1"/>
    <property type="molecule type" value="Genomic_DNA"/>
</dbReference>
<organism evidence="1 2">
    <name type="scientific">Daphnia sinensis</name>
    <dbReference type="NCBI Taxonomy" id="1820382"/>
    <lineage>
        <taxon>Eukaryota</taxon>
        <taxon>Metazoa</taxon>
        <taxon>Ecdysozoa</taxon>
        <taxon>Arthropoda</taxon>
        <taxon>Crustacea</taxon>
        <taxon>Branchiopoda</taxon>
        <taxon>Diplostraca</taxon>
        <taxon>Cladocera</taxon>
        <taxon>Anomopoda</taxon>
        <taxon>Daphniidae</taxon>
        <taxon>Daphnia</taxon>
        <taxon>Daphnia similis group</taxon>
    </lineage>
</organism>
<gene>
    <name evidence="1" type="ORF">GHT06_019796</name>
</gene>
<accession>A0AAD5LBB9</accession>
<keyword evidence="2" id="KW-1185">Reference proteome</keyword>
<name>A0AAD5LBB9_9CRUS</name>
<dbReference type="Proteomes" id="UP000820818">
    <property type="component" value="Linkage Group LG8"/>
</dbReference>
<reference evidence="1 2" key="1">
    <citation type="submission" date="2022-05" db="EMBL/GenBank/DDBJ databases">
        <title>A multi-omics perspective on studying reproductive biology in Daphnia sinensis.</title>
        <authorList>
            <person name="Jia J."/>
        </authorList>
    </citation>
    <scope>NUCLEOTIDE SEQUENCE [LARGE SCALE GENOMIC DNA]</scope>
    <source>
        <strain evidence="1 2">WSL</strain>
    </source>
</reference>